<dbReference type="AlphaFoldDB" id="R4WG62"/>
<dbReference type="SUPFAM" id="SSF51735">
    <property type="entry name" value="NAD(P)-binding Rossmann-fold domains"/>
    <property type="match status" value="1"/>
</dbReference>
<reference evidence="2 3" key="1">
    <citation type="journal article" date="2013" name="Genome Announc.">
        <title>Complete Genome Sequence of Burkholderia sp. Strain RPE64, Bacterial Symbiont of the Bean Bug Riptortus pedestris.</title>
        <authorList>
            <person name="Shibata T.F."/>
            <person name="Maeda T."/>
            <person name="Nikoh N."/>
            <person name="Yamaguchi K."/>
            <person name="Oshima K."/>
            <person name="Hattori M."/>
            <person name="Nishiyama T."/>
            <person name="Hasebe M."/>
            <person name="Fukatsu T."/>
            <person name="Kikuchi Y."/>
            <person name="Shigenobu S."/>
        </authorList>
    </citation>
    <scope>NUCLEOTIDE SEQUENCE [LARGE SCALE GENOMIC DNA]</scope>
</reference>
<dbReference type="Proteomes" id="UP000013966">
    <property type="component" value="Chromosome 1"/>
</dbReference>
<dbReference type="RefSeq" id="WP_016344857.1">
    <property type="nucleotide sequence ID" value="NC_021287.1"/>
</dbReference>
<accession>R4WG62</accession>
<dbReference type="EMBL" id="AP013058">
    <property type="protein sequence ID" value="BAN22699.1"/>
    <property type="molecule type" value="Genomic_DNA"/>
</dbReference>
<dbReference type="STRING" id="758793.BRPE64_ACDS09450"/>
<name>R4WG62_9BURK</name>
<evidence type="ECO:0000313" key="2">
    <source>
        <dbReference type="EMBL" id="BAN22699.1"/>
    </source>
</evidence>
<proteinExistence type="predicted"/>
<protein>
    <submittedName>
        <fullName evidence="2">NAD-dependent epimerase/dehydratase family protein</fullName>
    </submittedName>
</protein>
<dbReference type="PATRIC" id="fig|758793.3.peg.948"/>
<evidence type="ECO:0000313" key="3">
    <source>
        <dbReference type="Proteomes" id="UP000013966"/>
    </source>
</evidence>
<organism evidence="2 3">
    <name type="scientific">Caballeronia insecticola</name>
    <dbReference type="NCBI Taxonomy" id="758793"/>
    <lineage>
        <taxon>Bacteria</taxon>
        <taxon>Pseudomonadati</taxon>
        <taxon>Pseudomonadota</taxon>
        <taxon>Betaproteobacteria</taxon>
        <taxon>Burkholderiales</taxon>
        <taxon>Burkholderiaceae</taxon>
        <taxon>Caballeronia</taxon>
    </lineage>
</organism>
<reference evidence="2 3" key="2">
    <citation type="journal article" date="2018" name="Int. J. Syst. Evol. Microbiol.">
        <title>Burkholderia insecticola sp. nov., a gut symbiotic bacterium of the bean bug Riptortus pedestris.</title>
        <authorList>
            <person name="Takeshita K."/>
            <person name="Tamaki H."/>
            <person name="Ohbayashi T."/>
            <person name="Meng X.-Y."/>
            <person name="Sone T."/>
            <person name="Mitani Y."/>
            <person name="Peeters C."/>
            <person name="Kikuchi Y."/>
            <person name="Vandamme P."/>
        </authorList>
    </citation>
    <scope>NUCLEOTIDE SEQUENCE [LARGE SCALE GENOMIC DNA]</scope>
    <source>
        <strain evidence="2">RPE64</strain>
    </source>
</reference>
<feature type="domain" description="NAD(P)-binding" evidence="1">
    <location>
        <begin position="10"/>
        <end position="190"/>
    </location>
</feature>
<dbReference type="CDD" id="cd05243">
    <property type="entry name" value="SDR_a5"/>
    <property type="match status" value="1"/>
</dbReference>
<dbReference type="PANTHER" id="PTHR15020:SF50">
    <property type="entry name" value="UPF0659 PROTEIN YMR090W"/>
    <property type="match status" value="1"/>
</dbReference>
<keyword evidence="3" id="KW-1185">Reference proteome</keyword>
<dbReference type="HOGENOM" id="CLU_025711_1_2_4"/>
<gene>
    <name evidence="2" type="ORF">BRPE64_ACDS09450</name>
</gene>
<dbReference type="Pfam" id="PF13460">
    <property type="entry name" value="NAD_binding_10"/>
    <property type="match status" value="1"/>
</dbReference>
<dbReference type="InterPro" id="IPR036291">
    <property type="entry name" value="NAD(P)-bd_dom_sf"/>
</dbReference>
<dbReference type="PANTHER" id="PTHR15020">
    <property type="entry name" value="FLAVIN REDUCTASE-RELATED"/>
    <property type="match status" value="1"/>
</dbReference>
<dbReference type="Gene3D" id="3.40.50.720">
    <property type="entry name" value="NAD(P)-binding Rossmann-like Domain"/>
    <property type="match status" value="1"/>
</dbReference>
<dbReference type="InterPro" id="IPR016040">
    <property type="entry name" value="NAD(P)-bd_dom"/>
</dbReference>
<evidence type="ECO:0000259" key="1">
    <source>
        <dbReference type="Pfam" id="PF13460"/>
    </source>
</evidence>
<dbReference type="KEGG" id="buo:BRPE64_ACDS09450"/>
<sequence>MKTLKVLLIGAHGRTGRLIARRLHDEAMPFRAMLRKSAHKSEFAALGAEIVLGDLTHDFSHTFDDITHVIYAAGSADTEGVHEERAIDRDAVMRTADYAKRRRVQQLVVVSALSAFDPAHSGFALRHYSRMKREADEYVARRGVPYAILRPGALADAPARGAIALADEATKHAPEVSRADLARIAVDCVTLGIRDRMIAFVGGAEPIDALLDTLRPEPATLTRHAAPTRR</sequence>
<dbReference type="OrthoDB" id="9803892at2"/>